<dbReference type="GeneID" id="97494381"/>
<dbReference type="EMBL" id="CP108085">
    <property type="protein sequence ID" value="WUP72543.1"/>
    <property type="molecule type" value="Genomic_DNA"/>
</dbReference>
<dbReference type="Gene3D" id="3.10.420.10">
    <property type="entry name" value="SecB-like"/>
    <property type="match status" value="1"/>
</dbReference>
<keyword evidence="2" id="KW-1185">Reference proteome</keyword>
<reference evidence="1" key="1">
    <citation type="submission" date="2022-10" db="EMBL/GenBank/DDBJ databases">
        <title>The complete genomes of actinobacterial strains from the NBC collection.</title>
        <authorList>
            <person name="Joergensen T.S."/>
            <person name="Alvarez Arevalo M."/>
            <person name="Sterndorff E.B."/>
            <person name="Faurdal D."/>
            <person name="Vuksanovic O."/>
            <person name="Mourched A.-S."/>
            <person name="Charusanti P."/>
            <person name="Shaw S."/>
            <person name="Blin K."/>
            <person name="Weber T."/>
        </authorList>
    </citation>
    <scope>NUCLEOTIDE SEQUENCE</scope>
    <source>
        <strain evidence="1">NBC_00254</strain>
    </source>
</reference>
<protein>
    <recommendedName>
        <fullName evidence="3">SecB-like chaperone</fullName>
    </recommendedName>
</protein>
<dbReference type="SUPFAM" id="SSF54611">
    <property type="entry name" value="SecB-like"/>
    <property type="match status" value="1"/>
</dbReference>
<proteinExistence type="predicted"/>
<gene>
    <name evidence="1" type="ORF">OG913_24320</name>
</gene>
<dbReference type="Proteomes" id="UP001432011">
    <property type="component" value="Chromosome"/>
</dbReference>
<evidence type="ECO:0008006" key="3">
    <source>
        <dbReference type="Google" id="ProtNLM"/>
    </source>
</evidence>
<organism evidence="1 2">
    <name type="scientific">Microbispora hainanensis</name>
    <dbReference type="NCBI Taxonomy" id="568844"/>
    <lineage>
        <taxon>Bacteria</taxon>
        <taxon>Bacillati</taxon>
        <taxon>Actinomycetota</taxon>
        <taxon>Actinomycetes</taxon>
        <taxon>Streptosporangiales</taxon>
        <taxon>Streptosporangiaceae</taxon>
        <taxon>Microbispora</taxon>
    </lineage>
</organism>
<evidence type="ECO:0000313" key="2">
    <source>
        <dbReference type="Proteomes" id="UP001432011"/>
    </source>
</evidence>
<evidence type="ECO:0000313" key="1">
    <source>
        <dbReference type="EMBL" id="WUP72543.1"/>
    </source>
</evidence>
<accession>A0ABZ1SJB5</accession>
<dbReference type="InterPro" id="IPR035958">
    <property type="entry name" value="SecB-like_sf"/>
</dbReference>
<sequence length="164" mass="18122">MSELADMADAQRRAARISARAEISDVRLLNAKVEIVRLPGLNAPLAYNLDLKPVVEYEEGSSSFVVRAAYQLLVAEQRPGISDPFETNDTAIANIEFELAGLFMLHLDRKEDPPSPSELEAYAESTGQIALYPFAREYIYDITGRMALPPLTIGVLKVREILVG</sequence>
<dbReference type="RefSeq" id="WP_328708494.1">
    <property type="nucleotide sequence ID" value="NZ_CP108085.1"/>
</dbReference>
<name>A0ABZ1SJB5_9ACTN</name>